<keyword evidence="6" id="KW-1185">Reference proteome</keyword>
<dbReference type="InterPro" id="IPR030386">
    <property type="entry name" value="G_GB1_RHD3_dom"/>
</dbReference>
<evidence type="ECO:0000256" key="3">
    <source>
        <dbReference type="PROSITE-ProRule" id="PRU01052"/>
    </source>
</evidence>
<dbReference type="EMBL" id="MU069821">
    <property type="protein sequence ID" value="KAF5833264.1"/>
    <property type="molecule type" value="Genomic_DNA"/>
</dbReference>
<dbReference type="InterPro" id="IPR027417">
    <property type="entry name" value="P-loop_NTPase"/>
</dbReference>
<dbReference type="Pfam" id="PF02263">
    <property type="entry name" value="GBP"/>
    <property type="match status" value="1"/>
</dbReference>
<evidence type="ECO:0000259" key="4">
    <source>
        <dbReference type="PROSITE" id="PS51715"/>
    </source>
</evidence>
<accession>A0ABQ7GF85</accession>
<gene>
    <name evidence="5" type="ORF">DUNSADRAFT_10502</name>
</gene>
<sequence>MASPFITYSPDIKKFQVNQDAVKTLSKLTGPVAVLAVCGRARQGKSWLLNQILTKMTGKGAGGFQVASSHRPCTKGLWIWGQAIPRTLPSGQKYHLVLVDCEGIDAFDQTLDYSTQVFSLGVLLSSMLIYNQMGSIDESSVDKLSCVCEFAKRIKSKAGAADEQELRALSPSFLWLLRDTYLTLDSGMATPKDYMEEVLRAGGDSGKDQTRASIKDVFPVRNCFAMKRPLTEESELAAMDQIPLSRLRPDFQQGLEKLINNVLSNATPKQFRGSYINGGALASFAQVSAAAAAAAAAAACGAPKALPPAVLLLTAEPSLSLAPPPAGLPVPASCAAVLPVGMPCADPPSLA</sequence>
<evidence type="ECO:0000313" key="6">
    <source>
        <dbReference type="Proteomes" id="UP000815325"/>
    </source>
</evidence>
<protein>
    <submittedName>
        <fullName evidence="5">Guanylate-binding protein</fullName>
    </submittedName>
</protein>
<evidence type="ECO:0000256" key="2">
    <source>
        <dbReference type="ARBA" id="ARBA00023134"/>
    </source>
</evidence>
<reference evidence="5" key="1">
    <citation type="submission" date="2017-08" db="EMBL/GenBank/DDBJ databases">
        <authorList>
            <person name="Polle J.E."/>
            <person name="Barry K."/>
            <person name="Cushman J."/>
            <person name="Schmutz J."/>
            <person name="Tran D."/>
            <person name="Hathwaick L.T."/>
            <person name="Yim W.C."/>
            <person name="Jenkins J."/>
            <person name="Mckie-Krisberg Z.M."/>
            <person name="Prochnik S."/>
            <person name="Lindquist E."/>
            <person name="Dockter R.B."/>
            <person name="Adam C."/>
            <person name="Molina H."/>
            <person name="Bunkerborg J."/>
            <person name="Jin E."/>
            <person name="Buchheim M."/>
            <person name="Magnuson J."/>
        </authorList>
    </citation>
    <scope>NUCLEOTIDE SEQUENCE</scope>
    <source>
        <strain evidence="5">CCAP 19/18</strain>
    </source>
</reference>
<comment type="caution">
    <text evidence="5">The sequence shown here is derived from an EMBL/GenBank/DDBJ whole genome shotgun (WGS) entry which is preliminary data.</text>
</comment>
<proteinExistence type="inferred from homology"/>
<dbReference type="PANTHER" id="PTHR10751">
    <property type="entry name" value="GUANYLATE BINDING PROTEIN"/>
    <property type="match status" value="1"/>
</dbReference>
<evidence type="ECO:0000256" key="1">
    <source>
        <dbReference type="ARBA" id="ARBA00022741"/>
    </source>
</evidence>
<name>A0ABQ7GF85_DUNSA</name>
<feature type="domain" description="GB1/RHD3-type G" evidence="4">
    <location>
        <begin position="29"/>
        <end position="276"/>
    </location>
</feature>
<dbReference type="InterPro" id="IPR015894">
    <property type="entry name" value="Guanylate-bd_N"/>
</dbReference>
<keyword evidence="2" id="KW-0342">GTP-binding</keyword>
<keyword evidence="1" id="KW-0547">Nucleotide-binding</keyword>
<evidence type="ECO:0000313" key="5">
    <source>
        <dbReference type="EMBL" id="KAF5833264.1"/>
    </source>
</evidence>
<dbReference type="PROSITE" id="PS51715">
    <property type="entry name" value="G_GB1_RHD3"/>
    <property type="match status" value="1"/>
</dbReference>
<comment type="similarity">
    <text evidence="3">Belongs to the TRAFAC class dynamin-like GTPase superfamily. GB1/RHD3 GTPase family.</text>
</comment>
<dbReference type="Gene3D" id="3.40.50.300">
    <property type="entry name" value="P-loop containing nucleotide triphosphate hydrolases"/>
    <property type="match status" value="1"/>
</dbReference>
<dbReference type="SUPFAM" id="SSF52540">
    <property type="entry name" value="P-loop containing nucleoside triphosphate hydrolases"/>
    <property type="match status" value="1"/>
</dbReference>
<dbReference type="Proteomes" id="UP000815325">
    <property type="component" value="Unassembled WGS sequence"/>
</dbReference>
<organism evidence="5 6">
    <name type="scientific">Dunaliella salina</name>
    <name type="common">Green alga</name>
    <name type="synonym">Protococcus salinus</name>
    <dbReference type="NCBI Taxonomy" id="3046"/>
    <lineage>
        <taxon>Eukaryota</taxon>
        <taxon>Viridiplantae</taxon>
        <taxon>Chlorophyta</taxon>
        <taxon>core chlorophytes</taxon>
        <taxon>Chlorophyceae</taxon>
        <taxon>CS clade</taxon>
        <taxon>Chlamydomonadales</taxon>
        <taxon>Dunaliellaceae</taxon>
        <taxon>Dunaliella</taxon>
    </lineage>
</organism>